<dbReference type="EMBL" id="LQBP01000008">
    <property type="protein sequence ID" value="KUJ77746.1"/>
    <property type="molecule type" value="Genomic_DNA"/>
</dbReference>
<gene>
    <name evidence="1" type="ORF">AVO44_15555</name>
</gene>
<sequence length="282" mass="32319">MQDSNEFRERALAENWMALGEWLNSLVQEPSSYGFKFAEEALQAVADARGTKASSLRNQMRATDWLQSNHPEILDKKPQWLGMMQVLLLSRLEQYSSEKAKEISPKVFAGEVSQSEMARILEKVRTSRSVMGRPQAQARLTAKQRGQSFENAAKAFFKENVDDIFNHQNLIVQEGKTLEPLGTDLVVYDGSELLCAIEIRGPRSRVDPSYIIDQLARAALVLRNVPEVLYVVPQDSEYNLQEMDNIREKLEIDGIKFAALPEKEWFTLADLEIFEERYPEFR</sequence>
<comment type="caution">
    <text evidence="1">The sequence shown here is derived from an EMBL/GenBank/DDBJ whole genome shotgun (WGS) entry which is preliminary data.</text>
</comment>
<reference evidence="2" key="1">
    <citation type="submission" date="2015-12" db="EMBL/GenBank/DDBJ databases">
        <authorList>
            <person name="Zhang G."/>
            <person name="Stingl U."/>
        </authorList>
    </citation>
    <scope>NUCLEOTIDE SEQUENCE [LARGE SCALE GENOMIC DNA]</scope>
    <source>
        <strain evidence="2">ZGT108</strain>
    </source>
</reference>
<dbReference type="STRING" id="1685378.AVO44_15555"/>
<proteinExistence type="predicted"/>
<accession>A0A0X3TTE7</accession>
<evidence type="ECO:0000313" key="1">
    <source>
        <dbReference type="EMBL" id="KUJ77746.1"/>
    </source>
</evidence>
<protein>
    <submittedName>
        <fullName evidence="1">Uncharacterized protein</fullName>
    </submittedName>
</protein>
<keyword evidence="2" id="KW-1185">Reference proteome</keyword>
<dbReference type="OrthoDB" id="7839117at2"/>
<evidence type="ECO:0000313" key="2">
    <source>
        <dbReference type="Proteomes" id="UP000053690"/>
    </source>
</evidence>
<dbReference type="Proteomes" id="UP000053690">
    <property type="component" value="Unassembled WGS sequence"/>
</dbReference>
<dbReference type="AlphaFoldDB" id="A0A0X3TTE7"/>
<name>A0A0X3TTE7_9RHOB</name>
<dbReference type="RefSeq" id="WP_068338654.1">
    <property type="nucleotide sequence ID" value="NZ_LQBP01000008.1"/>
</dbReference>
<organism evidence="1 2">
    <name type="scientific">Ruegeria profundi</name>
    <dbReference type="NCBI Taxonomy" id="1685378"/>
    <lineage>
        <taxon>Bacteria</taxon>
        <taxon>Pseudomonadati</taxon>
        <taxon>Pseudomonadota</taxon>
        <taxon>Alphaproteobacteria</taxon>
        <taxon>Rhodobacterales</taxon>
        <taxon>Roseobacteraceae</taxon>
        <taxon>Ruegeria</taxon>
    </lineage>
</organism>